<gene>
    <name evidence="1" type="ORF">OESDEN_18594</name>
</gene>
<dbReference type="Proteomes" id="UP000053660">
    <property type="component" value="Unassembled WGS sequence"/>
</dbReference>
<organism evidence="1 2">
    <name type="scientific">Oesophagostomum dentatum</name>
    <name type="common">Nodular worm</name>
    <dbReference type="NCBI Taxonomy" id="61180"/>
    <lineage>
        <taxon>Eukaryota</taxon>
        <taxon>Metazoa</taxon>
        <taxon>Ecdysozoa</taxon>
        <taxon>Nematoda</taxon>
        <taxon>Chromadorea</taxon>
        <taxon>Rhabditida</taxon>
        <taxon>Rhabditina</taxon>
        <taxon>Rhabditomorpha</taxon>
        <taxon>Strongyloidea</taxon>
        <taxon>Strongylidae</taxon>
        <taxon>Oesophagostomum</taxon>
    </lineage>
</organism>
<evidence type="ECO:0000313" key="1">
    <source>
        <dbReference type="EMBL" id="KHJ81718.1"/>
    </source>
</evidence>
<dbReference type="EMBL" id="KN586375">
    <property type="protein sequence ID" value="KHJ81718.1"/>
    <property type="molecule type" value="Genomic_DNA"/>
</dbReference>
<reference evidence="1 2" key="1">
    <citation type="submission" date="2014-03" db="EMBL/GenBank/DDBJ databases">
        <title>Draft genome of the hookworm Oesophagostomum dentatum.</title>
        <authorList>
            <person name="Mitreva M."/>
        </authorList>
    </citation>
    <scope>NUCLEOTIDE SEQUENCE [LARGE SCALE GENOMIC DNA]</scope>
    <source>
        <strain evidence="1 2">OD-Hann</strain>
    </source>
</reference>
<evidence type="ECO:0000313" key="2">
    <source>
        <dbReference type="Proteomes" id="UP000053660"/>
    </source>
</evidence>
<accession>A0A0B1S8W1</accession>
<dbReference type="OrthoDB" id="5810726at2759"/>
<dbReference type="AlphaFoldDB" id="A0A0B1S8W1"/>
<sequence length="60" mass="6448">MVRCYPSYGNCTKALLDSGPCVEEVHDYEPEPTSSADPIPTVTLANGVEMPLLGLGKSFF</sequence>
<proteinExistence type="predicted"/>
<protein>
    <submittedName>
        <fullName evidence="1">Uncharacterized protein</fullName>
    </submittedName>
</protein>
<keyword evidence="2" id="KW-1185">Reference proteome</keyword>
<name>A0A0B1S8W1_OESDE</name>